<organism evidence="4 5">
    <name type="scientific">Fusarium torreyae</name>
    <dbReference type="NCBI Taxonomy" id="1237075"/>
    <lineage>
        <taxon>Eukaryota</taxon>
        <taxon>Fungi</taxon>
        <taxon>Dikarya</taxon>
        <taxon>Ascomycota</taxon>
        <taxon>Pezizomycotina</taxon>
        <taxon>Sordariomycetes</taxon>
        <taxon>Hypocreomycetidae</taxon>
        <taxon>Hypocreales</taxon>
        <taxon>Nectriaceae</taxon>
        <taxon>Fusarium</taxon>
    </lineage>
</organism>
<dbReference type="SMART" id="SM00298">
    <property type="entry name" value="CHROMO"/>
    <property type="match status" value="2"/>
</dbReference>
<feature type="compositionally biased region" description="Basic and acidic residues" evidence="2">
    <location>
        <begin position="35"/>
        <end position="47"/>
    </location>
</feature>
<dbReference type="CDD" id="cd00024">
    <property type="entry name" value="CD_CSD"/>
    <property type="match status" value="1"/>
</dbReference>
<sequence>MDVIRNLFSSPRKQPAQKPLPPPTSKMSPQSKTYSKKEIRRASRGSDRYSLPEGRSPRSRVSNVSSITAAQDTTGDISYTQQQEFVVSMPPPRRKRISTGTSASTPAANSSPAIRRSSGVTSSAARLKSSPRVRSSPPVRSSPRGIASPVLGSSPANRSSVLAASAKPAASSPPTRGVIQTARAPRASLTKKNAVPQQAEKKTQAAKEEQGETRAVIKRIKDFRWNAEINQFRLLIEWEDGEDTWEDEEIIHADARKTLLAFWKSKGGRPEESELYQAFAVRGLRNDKSECHVEWVGYGDKDKTWEPIEHLLNGKQLVDEFLERARKTKTKTRANPKARAKAPTKGRTLGRTRVSKR</sequence>
<dbReference type="InterPro" id="IPR023780">
    <property type="entry name" value="Chromo_domain"/>
</dbReference>
<evidence type="ECO:0000259" key="3">
    <source>
        <dbReference type="PROSITE" id="PS50013"/>
    </source>
</evidence>
<evidence type="ECO:0000256" key="1">
    <source>
        <dbReference type="ARBA" id="ARBA00011353"/>
    </source>
</evidence>
<dbReference type="EMBL" id="JAOQAZ010000004">
    <property type="protein sequence ID" value="KAJ4267151.1"/>
    <property type="molecule type" value="Genomic_DNA"/>
</dbReference>
<keyword evidence="5" id="KW-1185">Reference proteome</keyword>
<proteinExistence type="predicted"/>
<dbReference type="AlphaFoldDB" id="A0A9W8S9N3"/>
<dbReference type="InterPro" id="IPR000953">
    <property type="entry name" value="Chromo/chromo_shadow_dom"/>
</dbReference>
<comment type="caution">
    <text evidence="4">The sequence shown here is derived from an EMBL/GenBank/DDBJ whole genome shotgun (WGS) entry which is preliminary data.</text>
</comment>
<accession>A0A9W8S9N3</accession>
<evidence type="ECO:0000313" key="5">
    <source>
        <dbReference type="Proteomes" id="UP001152049"/>
    </source>
</evidence>
<gene>
    <name evidence="4" type="ORF">NW762_003250</name>
</gene>
<dbReference type="GO" id="GO:0006338">
    <property type="term" value="P:chromatin remodeling"/>
    <property type="evidence" value="ECO:0007669"/>
    <property type="project" value="UniProtKB-ARBA"/>
</dbReference>
<evidence type="ECO:0000313" key="4">
    <source>
        <dbReference type="EMBL" id="KAJ4267151.1"/>
    </source>
</evidence>
<dbReference type="SUPFAM" id="SSF54160">
    <property type="entry name" value="Chromo domain-like"/>
    <property type="match status" value="2"/>
</dbReference>
<feature type="region of interest" description="Disordered" evidence="2">
    <location>
        <begin position="1"/>
        <end position="213"/>
    </location>
</feature>
<feature type="compositionally biased region" description="Basic residues" evidence="2">
    <location>
        <begin position="326"/>
        <end position="357"/>
    </location>
</feature>
<dbReference type="Pfam" id="PF00385">
    <property type="entry name" value="Chromo"/>
    <property type="match status" value="1"/>
</dbReference>
<name>A0A9W8S9N3_9HYPO</name>
<feature type="compositionally biased region" description="Polar residues" evidence="2">
    <location>
        <begin position="67"/>
        <end position="85"/>
    </location>
</feature>
<feature type="domain" description="Chromo" evidence="3">
    <location>
        <begin position="245"/>
        <end position="333"/>
    </location>
</feature>
<evidence type="ECO:0000256" key="2">
    <source>
        <dbReference type="SAM" id="MobiDB-lite"/>
    </source>
</evidence>
<feature type="compositionally biased region" description="Low complexity" evidence="2">
    <location>
        <begin position="159"/>
        <end position="174"/>
    </location>
</feature>
<comment type="subunit">
    <text evidence="1">Component of the NuA4 histone acetyltransferase complex.</text>
</comment>
<dbReference type="InterPro" id="IPR016197">
    <property type="entry name" value="Chromo-like_dom_sf"/>
</dbReference>
<feature type="compositionally biased region" description="Low complexity" evidence="2">
    <location>
        <begin position="98"/>
        <end position="113"/>
    </location>
</feature>
<dbReference type="OrthoDB" id="433924at2759"/>
<dbReference type="PROSITE" id="PS50013">
    <property type="entry name" value="CHROMO_2"/>
    <property type="match status" value="1"/>
</dbReference>
<dbReference type="Gene3D" id="2.40.50.40">
    <property type="match status" value="1"/>
</dbReference>
<feature type="region of interest" description="Disordered" evidence="2">
    <location>
        <begin position="325"/>
        <end position="357"/>
    </location>
</feature>
<reference evidence="4" key="1">
    <citation type="submission" date="2022-09" db="EMBL/GenBank/DDBJ databases">
        <title>Fusarium specimens isolated from Avocado Roots.</title>
        <authorList>
            <person name="Stajich J."/>
            <person name="Roper C."/>
            <person name="Heimlech-Rivalta G."/>
        </authorList>
    </citation>
    <scope>NUCLEOTIDE SEQUENCE</scope>
    <source>
        <strain evidence="4">CF00136</strain>
    </source>
</reference>
<dbReference type="Proteomes" id="UP001152049">
    <property type="component" value="Unassembled WGS sequence"/>
</dbReference>
<feature type="compositionally biased region" description="Low complexity" evidence="2">
    <location>
        <begin position="130"/>
        <end position="144"/>
    </location>
</feature>
<feature type="compositionally biased region" description="Basic and acidic residues" evidence="2">
    <location>
        <begin position="199"/>
        <end position="212"/>
    </location>
</feature>
<protein>
    <recommendedName>
        <fullName evidence="3">Chromo domain-containing protein</fullName>
    </recommendedName>
</protein>